<keyword evidence="2" id="KW-1185">Reference proteome</keyword>
<evidence type="ECO:0000313" key="1">
    <source>
        <dbReference type="EMBL" id="AFK05602.1"/>
    </source>
</evidence>
<proteinExistence type="predicted"/>
<organism evidence="1 2">
    <name type="scientific">Emticicia oligotrophica (strain DSM 17448 / CIP 109782 / MTCC 6937 / GPTSA100-15)</name>
    <dbReference type="NCBI Taxonomy" id="929562"/>
    <lineage>
        <taxon>Bacteria</taxon>
        <taxon>Pseudomonadati</taxon>
        <taxon>Bacteroidota</taxon>
        <taxon>Cytophagia</taxon>
        <taxon>Cytophagales</taxon>
        <taxon>Leadbetterellaceae</taxon>
        <taxon>Emticicia</taxon>
    </lineage>
</organism>
<geneLocation type="plasmid" evidence="1 2">
    <name>pEMTOL01</name>
</geneLocation>
<protein>
    <submittedName>
        <fullName evidence="1">Uncharacterized protein</fullName>
    </submittedName>
</protein>
<keyword evidence="1" id="KW-0614">Plasmid</keyword>
<dbReference type="Proteomes" id="UP000002875">
    <property type="component" value="Plasmid pEMTOL01"/>
</dbReference>
<dbReference type="EMBL" id="CP002962">
    <property type="protein sequence ID" value="AFK05602.1"/>
    <property type="molecule type" value="Genomic_DNA"/>
</dbReference>
<evidence type="ECO:0000313" key="2">
    <source>
        <dbReference type="Proteomes" id="UP000002875"/>
    </source>
</evidence>
<reference evidence="1 2" key="1">
    <citation type="submission" date="2011-07" db="EMBL/GenBank/DDBJ databases">
        <title>The complete genome of plasmid 1 of Emticicia oligotrophica DSM 17448.</title>
        <authorList>
            <consortium name="US DOE Joint Genome Institute (JGI-PGF)"/>
            <person name="Lucas S."/>
            <person name="Han J."/>
            <person name="Lapidus A."/>
            <person name="Bruce D."/>
            <person name="Goodwin L."/>
            <person name="Pitluck S."/>
            <person name="Peters L."/>
            <person name="Kyrpides N."/>
            <person name="Mavromatis K."/>
            <person name="Ivanova N."/>
            <person name="Ovchinnikova G."/>
            <person name="Teshima H."/>
            <person name="Detter J.C."/>
            <person name="Tapia R."/>
            <person name="Han C."/>
            <person name="Land M."/>
            <person name="Hauser L."/>
            <person name="Markowitz V."/>
            <person name="Cheng J.-F."/>
            <person name="Hugenholtz P."/>
            <person name="Woyke T."/>
            <person name="Wu D."/>
            <person name="Tindall B."/>
            <person name="Pomrenke H."/>
            <person name="Brambilla E."/>
            <person name="Klenk H.-P."/>
            <person name="Eisen J.A."/>
        </authorList>
    </citation>
    <scope>NUCLEOTIDE SEQUENCE [LARGE SCALE GENOMIC DNA]</scope>
    <source>
        <strain evidence="2">DSM 17448 / GPTSA100-15</strain>
        <plasmid evidence="1 2">pEMTOL01</plasmid>
    </source>
</reference>
<dbReference type="RefSeq" id="WP_015026348.1">
    <property type="nucleotide sequence ID" value="NC_018742.1"/>
</dbReference>
<sequence>MKEDLLQLDLTYEGDTVVPTEMLAEPEKWFSRPIEERNLIIEELSEFFYGDKDDVNGSFNVDLNDPEVIG</sequence>
<accession>A0ABM5N811</accession>
<name>A0ABM5N811_EMTOG</name>
<gene>
    <name evidence="1" type="ordered locus">Emtol_0335</name>
</gene>